<evidence type="ECO:0000256" key="1">
    <source>
        <dbReference type="ARBA" id="ARBA00007819"/>
    </source>
</evidence>
<feature type="transmembrane region" description="Helical" evidence="5">
    <location>
        <begin position="136"/>
        <end position="155"/>
    </location>
</feature>
<gene>
    <name evidence="6" type="ORF">EI293_21750</name>
</gene>
<dbReference type="RefSeq" id="WP_125440664.1">
    <property type="nucleotide sequence ID" value="NZ_RWIU01000012.1"/>
</dbReference>
<protein>
    <submittedName>
        <fullName evidence="6">Uncharacterized protein</fullName>
    </submittedName>
</protein>
<keyword evidence="7" id="KW-1185">Reference proteome</keyword>
<dbReference type="SUPFAM" id="SSF56849">
    <property type="entry name" value="delta-Endotoxin (insectocide), N-terminal domain"/>
    <property type="match status" value="1"/>
</dbReference>
<dbReference type="EMBL" id="RWIU01000012">
    <property type="protein sequence ID" value="RSK38446.1"/>
    <property type="molecule type" value="Genomic_DNA"/>
</dbReference>
<keyword evidence="5" id="KW-1133">Transmembrane helix</keyword>
<dbReference type="GO" id="GO:0030435">
    <property type="term" value="P:sporulation resulting in formation of a cellular spore"/>
    <property type="evidence" value="ECO:0007669"/>
    <property type="project" value="UniProtKB-KW"/>
</dbReference>
<evidence type="ECO:0000256" key="3">
    <source>
        <dbReference type="ARBA" id="ARBA00022969"/>
    </source>
</evidence>
<evidence type="ECO:0000313" key="6">
    <source>
        <dbReference type="EMBL" id="RSK38446.1"/>
    </source>
</evidence>
<evidence type="ECO:0000313" key="7">
    <source>
        <dbReference type="Proteomes" id="UP000270291"/>
    </source>
</evidence>
<keyword evidence="5" id="KW-0472">Membrane</keyword>
<name>A0A3R9MEE8_9BACT</name>
<comment type="similarity">
    <text evidence="1">Belongs to the delta endotoxin family.</text>
</comment>
<keyword evidence="5" id="KW-0812">Transmembrane</keyword>
<dbReference type="Proteomes" id="UP000270291">
    <property type="component" value="Unassembled WGS sequence"/>
</dbReference>
<dbReference type="Gene3D" id="1.20.190.10">
    <property type="entry name" value="Pesticidal crystal protein, N-terminal domain"/>
    <property type="match status" value="1"/>
</dbReference>
<dbReference type="InterPro" id="IPR036716">
    <property type="entry name" value="Pest_crys_N_sf"/>
</dbReference>
<comment type="caution">
    <text evidence="6">The sequence shown here is derived from an EMBL/GenBank/DDBJ whole genome shotgun (WGS) entry which is preliminary data.</text>
</comment>
<sequence>MRRRKKVTLSYVSHGNISRLRQPAEFLVTTKLFEPITLTVIGTAIGEGALKWLGGKLMDQLFPPGKSEVAILLEKLVKQIAELIHREIEQNALREATAQLSAAQANFFFYMNAPTNDRLEHVTRDIINAVKRFESLGLVGHAAYMNAVAFVLLVFQERSRRYPEHQVGELENIVRLVADAAMHHGLMITAWEKWNMERFALVKMLTVYMVTKDGKILLKTNNRSKAENLLKNSAFSSFLEETRPTYIAPLDALMVQWKYVTVAIDWCINMDDTREERLAETTQKLASGVHPSYL</sequence>
<keyword evidence="3" id="KW-0749">Sporulation</keyword>
<reference evidence="6 7" key="1">
    <citation type="submission" date="2018-12" db="EMBL/GenBank/DDBJ databases">
        <authorList>
            <person name="Feng G."/>
            <person name="Zhu H."/>
        </authorList>
    </citation>
    <scope>NUCLEOTIDE SEQUENCE [LARGE SCALE GENOMIC DNA]</scope>
    <source>
        <strain evidence="6 7">LMG 26000</strain>
    </source>
</reference>
<accession>A0A3R9MEE8</accession>
<evidence type="ECO:0000256" key="2">
    <source>
        <dbReference type="ARBA" id="ARBA00022656"/>
    </source>
</evidence>
<keyword evidence="2" id="KW-0800">Toxin</keyword>
<evidence type="ECO:0000256" key="5">
    <source>
        <dbReference type="SAM" id="Phobius"/>
    </source>
</evidence>
<dbReference type="AlphaFoldDB" id="A0A3R9MEE8"/>
<dbReference type="GO" id="GO:0090729">
    <property type="term" value="F:toxin activity"/>
    <property type="evidence" value="ECO:0007669"/>
    <property type="project" value="UniProtKB-KW"/>
</dbReference>
<organism evidence="6 7">
    <name type="scientific">Hymenobacter perfusus</name>
    <dbReference type="NCBI Taxonomy" id="1236770"/>
    <lineage>
        <taxon>Bacteria</taxon>
        <taxon>Pseudomonadati</taxon>
        <taxon>Bacteroidota</taxon>
        <taxon>Cytophagia</taxon>
        <taxon>Cytophagales</taxon>
        <taxon>Hymenobacteraceae</taxon>
        <taxon>Hymenobacter</taxon>
    </lineage>
</organism>
<evidence type="ECO:0000256" key="4">
    <source>
        <dbReference type="ARBA" id="ARBA00023026"/>
    </source>
</evidence>
<keyword evidence="4" id="KW-0843">Virulence</keyword>
<proteinExistence type="inferred from homology"/>